<dbReference type="RefSeq" id="XP_010515160.1">
    <property type="nucleotide sequence ID" value="XM_010516858.2"/>
</dbReference>
<feature type="region of interest" description="Disordered" evidence="1">
    <location>
        <begin position="142"/>
        <end position="182"/>
    </location>
</feature>
<dbReference type="RefSeq" id="XP_019098424.1">
    <property type="nucleotide sequence ID" value="XM_019242879.1"/>
</dbReference>
<reference evidence="3 4" key="3">
    <citation type="submission" date="2025-05" db="UniProtKB">
        <authorList>
            <consortium name="RefSeq"/>
        </authorList>
    </citation>
    <scope>IDENTIFICATION</scope>
    <source>
        <tissue evidence="3 4">Leaf</tissue>
    </source>
</reference>
<proteinExistence type="predicted"/>
<reference evidence="2" key="1">
    <citation type="journal article" date="1997" name="Nucleic Acids Res.">
        <title>tRNAscan-SE: a program for improved detection of transfer RNA genes in genomic sequence.</title>
        <authorList>
            <person name="Lowe T.M."/>
            <person name="Eddy S.R."/>
        </authorList>
    </citation>
    <scope>NUCLEOTIDE SEQUENCE [LARGE SCALE GENOMIC DNA]</scope>
    <source>
        <strain evidence="2">r\DH55</strain>
    </source>
</reference>
<dbReference type="GeneID" id="104791056"/>
<name>A0ABM1RHD6_CAMSA</name>
<evidence type="ECO:0000313" key="3">
    <source>
        <dbReference type="RefSeq" id="XP_010515160.1"/>
    </source>
</evidence>
<reference evidence="2" key="2">
    <citation type="journal article" date="2014" name="Nat. Commun.">
        <title>The emerging biofuel crop Camelina sativa retains a highly undifferentiated hexaploid genome structure.</title>
        <authorList>
            <person name="Kagale S."/>
            <person name="Koh C."/>
            <person name="Nixon J."/>
            <person name="Bollina V."/>
            <person name="Clarke W.E."/>
            <person name="Tuteja R."/>
            <person name="Spillane C."/>
            <person name="Robinson S.J."/>
            <person name="Links M.G."/>
            <person name="Clarke C."/>
            <person name="Higgins E.E."/>
            <person name="Huebert T."/>
            <person name="Sharpe A.G."/>
            <person name="Parkin I.A."/>
        </authorList>
    </citation>
    <scope>NUCLEOTIDE SEQUENCE [LARGE SCALE GENOMIC DNA]</scope>
    <source>
        <strain evidence="2">r\DH55</strain>
    </source>
</reference>
<gene>
    <name evidence="3 4" type="primary">LOC104791056</name>
</gene>
<protein>
    <submittedName>
        <fullName evidence="3 4">Uncharacterized protein LOC104791056</fullName>
    </submittedName>
</protein>
<dbReference type="Proteomes" id="UP000694864">
    <property type="component" value="Chromosome 1"/>
</dbReference>
<sequence length="182" mass="20772">MARNLQNYSRVEDLLDIKEILHRSRYEWLDSHDVINIMAVQNNLPTSTEMVEPFKEGLFLFHSGELTDANDWDFNGDRVTQPALPIYYQSSRLPLVPLDIGMRSNYWRRTYYPAGASQFKIAQYIIVHLPDDVLSSDDSGMRVTVLNTGSSSEEEESGEEDDSADEEESGEEDESADEEVIV</sequence>
<evidence type="ECO:0000256" key="1">
    <source>
        <dbReference type="SAM" id="MobiDB-lite"/>
    </source>
</evidence>
<feature type="compositionally biased region" description="Acidic residues" evidence="1">
    <location>
        <begin position="152"/>
        <end position="182"/>
    </location>
</feature>
<accession>A0ABM1RHD6</accession>
<evidence type="ECO:0000313" key="2">
    <source>
        <dbReference type="Proteomes" id="UP000694864"/>
    </source>
</evidence>
<evidence type="ECO:0000313" key="4">
    <source>
        <dbReference type="RefSeq" id="XP_019098424.1"/>
    </source>
</evidence>
<organism evidence="2 4">
    <name type="scientific">Camelina sativa</name>
    <name type="common">False flax</name>
    <name type="synonym">Myagrum sativum</name>
    <dbReference type="NCBI Taxonomy" id="90675"/>
    <lineage>
        <taxon>Eukaryota</taxon>
        <taxon>Viridiplantae</taxon>
        <taxon>Streptophyta</taxon>
        <taxon>Embryophyta</taxon>
        <taxon>Tracheophyta</taxon>
        <taxon>Spermatophyta</taxon>
        <taxon>Magnoliopsida</taxon>
        <taxon>eudicotyledons</taxon>
        <taxon>Gunneridae</taxon>
        <taxon>Pentapetalae</taxon>
        <taxon>rosids</taxon>
        <taxon>malvids</taxon>
        <taxon>Brassicales</taxon>
        <taxon>Brassicaceae</taxon>
        <taxon>Camelineae</taxon>
        <taxon>Camelina</taxon>
    </lineage>
</organism>
<keyword evidence="2" id="KW-1185">Reference proteome</keyword>